<dbReference type="PANTHER" id="PTHR33279:SF2">
    <property type="entry name" value="SULFUR CARRIER PROTEIN TUSA"/>
    <property type="match status" value="1"/>
</dbReference>
<accession>A0A972VZV0</accession>
<sequence>MSRETSNDSPEAIIADESLDAVGLTCPLPLLKAKQALNKMRPGQVLSVVCTDPGSVRDFQVFANQSGHQLLGSTAVEGRYGFWLKKSDARG</sequence>
<dbReference type="Proteomes" id="UP000754644">
    <property type="component" value="Unassembled WGS sequence"/>
</dbReference>
<dbReference type="PANTHER" id="PTHR33279">
    <property type="entry name" value="SULFUR CARRIER PROTEIN YEDF-RELATED"/>
    <property type="match status" value="1"/>
</dbReference>
<evidence type="ECO:0000259" key="2">
    <source>
        <dbReference type="PROSITE" id="PS01148"/>
    </source>
</evidence>
<gene>
    <name evidence="3" type="ORF">HQ497_14155</name>
</gene>
<comment type="similarity">
    <text evidence="1">Belongs to the sulfur carrier protein TusA family.</text>
</comment>
<dbReference type="Pfam" id="PF01206">
    <property type="entry name" value="TusA"/>
    <property type="match status" value="1"/>
</dbReference>
<protein>
    <submittedName>
        <fullName evidence="3">Sulfurtransferase TusA family protein</fullName>
    </submittedName>
</protein>
<evidence type="ECO:0000313" key="3">
    <source>
        <dbReference type="EMBL" id="NQV66501.1"/>
    </source>
</evidence>
<comment type="caution">
    <text evidence="3">The sequence shown here is derived from an EMBL/GenBank/DDBJ whole genome shotgun (WGS) entry which is preliminary data.</text>
</comment>
<dbReference type="InterPro" id="IPR036868">
    <property type="entry name" value="TusA-like_sf"/>
</dbReference>
<evidence type="ECO:0000313" key="4">
    <source>
        <dbReference type="Proteomes" id="UP000754644"/>
    </source>
</evidence>
<organism evidence="3 4">
    <name type="scientific">SAR86 cluster bacterium</name>
    <dbReference type="NCBI Taxonomy" id="2030880"/>
    <lineage>
        <taxon>Bacteria</taxon>
        <taxon>Pseudomonadati</taxon>
        <taxon>Pseudomonadota</taxon>
        <taxon>Gammaproteobacteria</taxon>
        <taxon>SAR86 cluster</taxon>
    </lineage>
</organism>
<evidence type="ECO:0000256" key="1">
    <source>
        <dbReference type="ARBA" id="ARBA00008984"/>
    </source>
</evidence>
<name>A0A972VZV0_9GAMM</name>
<dbReference type="PROSITE" id="PS01148">
    <property type="entry name" value="UPF0033"/>
    <property type="match status" value="1"/>
</dbReference>
<dbReference type="AlphaFoldDB" id="A0A972VZV0"/>
<dbReference type="SUPFAM" id="SSF64307">
    <property type="entry name" value="SirA-like"/>
    <property type="match status" value="1"/>
</dbReference>
<dbReference type="EMBL" id="JABMOJ010000529">
    <property type="protein sequence ID" value="NQV66501.1"/>
    <property type="molecule type" value="Genomic_DNA"/>
</dbReference>
<dbReference type="InterPro" id="IPR001455">
    <property type="entry name" value="TusA-like"/>
</dbReference>
<dbReference type="CDD" id="cd00291">
    <property type="entry name" value="SirA_YedF_YeeD"/>
    <property type="match status" value="1"/>
</dbReference>
<reference evidence="3" key="1">
    <citation type="submission" date="2020-05" db="EMBL/GenBank/DDBJ databases">
        <title>Sulfur intermediates as new biogeochemical hubs in an aquatic model microbial ecosystem.</title>
        <authorList>
            <person name="Vigneron A."/>
        </authorList>
    </citation>
    <scope>NUCLEOTIDE SEQUENCE</scope>
    <source>
        <strain evidence="3">Bin.250</strain>
    </source>
</reference>
<proteinExistence type="inferred from homology"/>
<feature type="domain" description="UPF0033" evidence="2">
    <location>
        <begin position="19"/>
        <end position="43"/>
    </location>
</feature>
<dbReference type="Gene3D" id="3.30.110.40">
    <property type="entry name" value="TusA-like domain"/>
    <property type="match status" value="1"/>
</dbReference>